<evidence type="ECO:0000313" key="3">
    <source>
        <dbReference type="Proteomes" id="UP000742024"/>
    </source>
</evidence>
<dbReference type="EMBL" id="SRPR01000135">
    <property type="protein sequence ID" value="KAG5958896.1"/>
    <property type="molecule type" value="Genomic_DNA"/>
</dbReference>
<organism evidence="2 3">
    <name type="scientific">Claviceps arundinis</name>
    <dbReference type="NCBI Taxonomy" id="1623583"/>
    <lineage>
        <taxon>Eukaryota</taxon>
        <taxon>Fungi</taxon>
        <taxon>Dikarya</taxon>
        <taxon>Ascomycota</taxon>
        <taxon>Pezizomycotina</taxon>
        <taxon>Sordariomycetes</taxon>
        <taxon>Hypocreomycetidae</taxon>
        <taxon>Hypocreales</taxon>
        <taxon>Clavicipitaceae</taxon>
        <taxon>Claviceps</taxon>
    </lineage>
</organism>
<gene>
    <name evidence="2" type="ORF">E4U57_001046</name>
</gene>
<evidence type="ECO:0000256" key="1">
    <source>
        <dbReference type="SAM" id="MobiDB-lite"/>
    </source>
</evidence>
<proteinExistence type="predicted"/>
<protein>
    <submittedName>
        <fullName evidence="2">Uncharacterized protein</fullName>
    </submittedName>
</protein>
<feature type="region of interest" description="Disordered" evidence="1">
    <location>
        <begin position="83"/>
        <end position="102"/>
    </location>
</feature>
<dbReference type="Proteomes" id="UP000742024">
    <property type="component" value="Unassembled WGS sequence"/>
</dbReference>
<comment type="caution">
    <text evidence="2">The sequence shown here is derived from an EMBL/GenBank/DDBJ whole genome shotgun (WGS) entry which is preliminary data.</text>
</comment>
<name>A0ABQ7PBM9_9HYPO</name>
<keyword evidence="3" id="KW-1185">Reference proteome</keyword>
<reference evidence="2 3" key="1">
    <citation type="journal article" date="2020" name="bioRxiv">
        <title>Whole genome comparisons of ergot fungi reveals the divergence and evolution of species within the genus Claviceps are the result of varying mechanisms driving genome evolution and host range expansion.</title>
        <authorList>
            <person name="Wyka S.A."/>
            <person name="Mondo S.J."/>
            <person name="Liu M."/>
            <person name="Dettman J."/>
            <person name="Nalam V."/>
            <person name="Broders K.D."/>
        </authorList>
    </citation>
    <scope>NUCLEOTIDE SEQUENCE [LARGE SCALE GENOMIC DNA]</scope>
    <source>
        <strain evidence="2 3">LM583</strain>
    </source>
</reference>
<sequence length="102" mass="11656">MDRMVKTCLPRLPKQFHHHFSKWCSKFMSTLQIATKSMLRVKRRESASSGASSGLLAATAGVPKNFARKRHWRNEDYFNQIVVPSPNSHGEADERLLSDVGW</sequence>
<feature type="compositionally biased region" description="Basic and acidic residues" evidence="1">
    <location>
        <begin position="90"/>
        <end position="102"/>
    </location>
</feature>
<evidence type="ECO:0000313" key="2">
    <source>
        <dbReference type="EMBL" id="KAG5958896.1"/>
    </source>
</evidence>
<accession>A0ABQ7PBM9</accession>